<feature type="non-terminal residue" evidence="1">
    <location>
        <position position="1"/>
    </location>
</feature>
<gene>
    <name evidence="1" type="ORF">FCALED_LOCUS15863</name>
</gene>
<protein>
    <submittedName>
        <fullName evidence="1">11356_t:CDS:1</fullName>
    </submittedName>
</protein>
<dbReference type="OrthoDB" id="2411356at2759"/>
<reference evidence="1" key="1">
    <citation type="submission" date="2021-06" db="EMBL/GenBank/DDBJ databases">
        <authorList>
            <person name="Kallberg Y."/>
            <person name="Tangrot J."/>
            <person name="Rosling A."/>
        </authorList>
    </citation>
    <scope>NUCLEOTIDE SEQUENCE</scope>
    <source>
        <strain evidence="1">UK204</strain>
    </source>
</reference>
<dbReference type="AlphaFoldDB" id="A0A9N9NLI5"/>
<name>A0A9N9NLI5_9GLOM</name>
<keyword evidence="2" id="KW-1185">Reference proteome</keyword>
<dbReference type="EMBL" id="CAJVPQ010016040">
    <property type="protein sequence ID" value="CAG8744517.1"/>
    <property type="molecule type" value="Genomic_DNA"/>
</dbReference>
<comment type="caution">
    <text evidence="1">The sequence shown here is derived from an EMBL/GenBank/DDBJ whole genome shotgun (WGS) entry which is preliminary data.</text>
</comment>
<evidence type="ECO:0000313" key="1">
    <source>
        <dbReference type="EMBL" id="CAG8744517.1"/>
    </source>
</evidence>
<evidence type="ECO:0000313" key="2">
    <source>
        <dbReference type="Proteomes" id="UP000789570"/>
    </source>
</evidence>
<sequence length="59" mass="6694">ITPPMEISDISEEESTKHLIEKRKIDEEMAKELYQLVGGRILELKTIANGILAGRSIER</sequence>
<accession>A0A9N9NLI5</accession>
<organism evidence="1 2">
    <name type="scientific">Funneliformis caledonium</name>
    <dbReference type="NCBI Taxonomy" id="1117310"/>
    <lineage>
        <taxon>Eukaryota</taxon>
        <taxon>Fungi</taxon>
        <taxon>Fungi incertae sedis</taxon>
        <taxon>Mucoromycota</taxon>
        <taxon>Glomeromycotina</taxon>
        <taxon>Glomeromycetes</taxon>
        <taxon>Glomerales</taxon>
        <taxon>Glomeraceae</taxon>
        <taxon>Funneliformis</taxon>
    </lineage>
</organism>
<proteinExistence type="predicted"/>
<dbReference type="Proteomes" id="UP000789570">
    <property type="component" value="Unassembled WGS sequence"/>
</dbReference>